<dbReference type="OrthoDB" id="4426143at2"/>
<dbReference type="AlphaFoldDB" id="A0A0F6QZ54"/>
<evidence type="ECO:0000313" key="3">
    <source>
        <dbReference type="Proteomes" id="UP000033457"/>
    </source>
</evidence>
<dbReference type="RefSeq" id="WP_046439055.1">
    <property type="nucleotide sequence ID" value="NZ_CP011312.1"/>
</dbReference>
<keyword evidence="3" id="KW-1185">Reference proteome</keyword>
<dbReference type="Proteomes" id="UP000033457">
    <property type="component" value="Chromosome"/>
</dbReference>
<sequence length="226" mass="25133">MRVADATLRHRELTQEVFNIGDEVATYIENLAEAIADWDGELVEDCLAEFTEIIDDARRDARIVITELIGLRQALTSGIASGTISIGMLTTKTVARPVVIRAEDLRTRFPIQQSPVMVGELTMALESRTELMGEYLSHIVEWVLADTERAAREIGTLSLPVLFSRVSEAVTSAAYAWLEAVAWEHPAFARTMRGNNPPSFLNERVRIDAIVARVITKRKQHATDAS</sequence>
<dbReference type="EMBL" id="CP011312">
    <property type="protein sequence ID" value="AKE40942.1"/>
    <property type="molecule type" value="Genomic_DNA"/>
</dbReference>
<organism evidence="1 3">
    <name type="scientific">Corynebacterium kutscheri</name>
    <dbReference type="NCBI Taxonomy" id="35755"/>
    <lineage>
        <taxon>Bacteria</taxon>
        <taxon>Bacillati</taxon>
        <taxon>Actinomycetota</taxon>
        <taxon>Actinomycetes</taxon>
        <taxon>Mycobacteriales</taxon>
        <taxon>Corynebacteriaceae</taxon>
        <taxon>Corynebacterium</taxon>
    </lineage>
</organism>
<proteinExistence type="predicted"/>
<protein>
    <submittedName>
        <fullName evidence="1">Uncharacterized protein</fullName>
    </submittedName>
</protein>
<evidence type="ECO:0000313" key="1">
    <source>
        <dbReference type="EMBL" id="AKE40942.1"/>
    </source>
</evidence>
<reference evidence="1 3" key="1">
    <citation type="journal article" date="2015" name="Genome Announc.">
        <title>Complete Genome Sequence of Corynebacterium kutscheri DSM 20755, a Corynebacterial Type Strain with Remarkably Low G+C Content of Chromosomal DNA.</title>
        <authorList>
            <person name="Ruckert C."/>
            <person name="Albersmeier A."/>
            <person name="Winkler A."/>
            <person name="Tauch A."/>
        </authorList>
    </citation>
    <scope>NUCLEOTIDE SEQUENCE [LARGE SCALE GENOMIC DNA]</scope>
    <source>
        <strain evidence="1 3">DSM 20755</strain>
    </source>
</reference>
<reference evidence="2 4" key="2">
    <citation type="submission" date="2018-12" db="EMBL/GenBank/DDBJ databases">
        <authorList>
            <consortium name="Pathogen Informatics"/>
        </authorList>
    </citation>
    <scope>NUCLEOTIDE SEQUENCE [LARGE SCALE GENOMIC DNA]</scope>
    <source>
        <strain evidence="2 4">NCTC949</strain>
    </source>
</reference>
<dbReference type="KEGG" id="cku:UL82_03675"/>
<evidence type="ECO:0000313" key="2">
    <source>
        <dbReference type="EMBL" id="VEH06773.1"/>
    </source>
</evidence>
<dbReference type="STRING" id="35755.UL82_03675"/>
<evidence type="ECO:0000313" key="4">
    <source>
        <dbReference type="Proteomes" id="UP000271380"/>
    </source>
</evidence>
<name>A0A0F6QZ54_9CORY</name>
<gene>
    <name evidence="2" type="ORF">NCTC949_01299</name>
    <name evidence="1" type="ORF">UL82_03675</name>
</gene>
<dbReference type="EMBL" id="LR134377">
    <property type="protein sequence ID" value="VEH06773.1"/>
    <property type="molecule type" value="Genomic_DNA"/>
</dbReference>
<dbReference type="Proteomes" id="UP000271380">
    <property type="component" value="Chromosome"/>
</dbReference>
<dbReference type="HOGENOM" id="CLU_082066_0_0_11"/>
<accession>A0A0F6QZ54</accession>